<name>A0A3A8N3E0_9BACT</name>
<organism evidence="1 2">
    <name type="scientific">Corallococcus sicarius</name>
    <dbReference type="NCBI Taxonomy" id="2316726"/>
    <lineage>
        <taxon>Bacteria</taxon>
        <taxon>Pseudomonadati</taxon>
        <taxon>Myxococcota</taxon>
        <taxon>Myxococcia</taxon>
        <taxon>Myxococcales</taxon>
        <taxon>Cystobacterineae</taxon>
        <taxon>Myxococcaceae</taxon>
        <taxon>Corallococcus</taxon>
    </lineage>
</organism>
<accession>A0A3A8N3E0</accession>
<dbReference type="OrthoDB" id="5383218at2"/>
<dbReference type="Proteomes" id="UP000273405">
    <property type="component" value="Unassembled WGS sequence"/>
</dbReference>
<reference evidence="2" key="1">
    <citation type="submission" date="2018-09" db="EMBL/GenBank/DDBJ databases">
        <authorList>
            <person name="Livingstone P.G."/>
            <person name="Whitworth D.E."/>
        </authorList>
    </citation>
    <scope>NUCLEOTIDE SEQUENCE [LARGE SCALE GENOMIC DNA]</scope>
    <source>
        <strain evidence="2">CA040B</strain>
    </source>
</reference>
<evidence type="ECO:0000313" key="2">
    <source>
        <dbReference type="Proteomes" id="UP000273405"/>
    </source>
</evidence>
<sequence>MVLELTPQQIDLLHACLAESTEELHDEVLHTDHLQMRLELREKLDRLHALQRQVEALMQQQEQPSL</sequence>
<comment type="caution">
    <text evidence="1">The sequence shown here is derived from an EMBL/GenBank/DDBJ whole genome shotgun (WGS) entry which is preliminary data.</text>
</comment>
<dbReference type="AlphaFoldDB" id="A0A3A8N3E0"/>
<evidence type="ECO:0000313" key="1">
    <source>
        <dbReference type="EMBL" id="RKH36751.1"/>
    </source>
</evidence>
<dbReference type="EMBL" id="RAWG01000284">
    <property type="protein sequence ID" value="RKH36751.1"/>
    <property type="molecule type" value="Genomic_DNA"/>
</dbReference>
<dbReference type="RefSeq" id="WP_120629042.1">
    <property type="nucleotide sequence ID" value="NZ_RAWG01000284.1"/>
</dbReference>
<protein>
    <submittedName>
        <fullName evidence="1">Uncharacterized protein</fullName>
    </submittedName>
</protein>
<proteinExistence type="predicted"/>
<keyword evidence="2" id="KW-1185">Reference proteome</keyword>
<gene>
    <name evidence="1" type="ORF">D7X12_32070</name>
</gene>